<reference evidence="2" key="1">
    <citation type="journal article" date="2021" name="Nat. Commun.">
        <title>Genetic determinants of endophytism in the Arabidopsis root mycobiome.</title>
        <authorList>
            <person name="Mesny F."/>
            <person name="Miyauchi S."/>
            <person name="Thiergart T."/>
            <person name="Pickel B."/>
            <person name="Atanasova L."/>
            <person name="Karlsson M."/>
            <person name="Huettel B."/>
            <person name="Barry K.W."/>
            <person name="Haridas S."/>
            <person name="Chen C."/>
            <person name="Bauer D."/>
            <person name="Andreopoulos W."/>
            <person name="Pangilinan J."/>
            <person name="LaButti K."/>
            <person name="Riley R."/>
            <person name="Lipzen A."/>
            <person name="Clum A."/>
            <person name="Drula E."/>
            <person name="Henrissat B."/>
            <person name="Kohler A."/>
            <person name="Grigoriev I.V."/>
            <person name="Martin F.M."/>
            <person name="Hacquard S."/>
        </authorList>
    </citation>
    <scope>NUCLEOTIDE SEQUENCE</scope>
    <source>
        <strain evidence="2">MPI-CAGE-AT-0023</strain>
    </source>
</reference>
<comment type="caution">
    <text evidence="2">The sequence shown here is derived from an EMBL/GenBank/DDBJ whole genome shotgun (WGS) entry which is preliminary data.</text>
</comment>
<protein>
    <submittedName>
        <fullName evidence="2">Uncharacterized protein</fullName>
    </submittedName>
</protein>
<gene>
    <name evidence="2" type="ORF">BKA55DRAFT_681188</name>
</gene>
<keyword evidence="3" id="KW-1185">Reference proteome</keyword>
<keyword evidence="1" id="KW-1133">Transmembrane helix</keyword>
<dbReference type="Proteomes" id="UP000720189">
    <property type="component" value="Unassembled WGS sequence"/>
</dbReference>
<keyword evidence="1" id="KW-0812">Transmembrane</keyword>
<evidence type="ECO:0000313" key="2">
    <source>
        <dbReference type="EMBL" id="KAH7216897.1"/>
    </source>
</evidence>
<organism evidence="2 3">
    <name type="scientific">Fusarium redolens</name>
    <dbReference type="NCBI Taxonomy" id="48865"/>
    <lineage>
        <taxon>Eukaryota</taxon>
        <taxon>Fungi</taxon>
        <taxon>Dikarya</taxon>
        <taxon>Ascomycota</taxon>
        <taxon>Pezizomycotina</taxon>
        <taxon>Sordariomycetes</taxon>
        <taxon>Hypocreomycetidae</taxon>
        <taxon>Hypocreales</taxon>
        <taxon>Nectriaceae</taxon>
        <taxon>Fusarium</taxon>
        <taxon>Fusarium redolens species complex</taxon>
    </lineage>
</organism>
<dbReference type="EMBL" id="JAGMUX010000029">
    <property type="protein sequence ID" value="KAH7216897.1"/>
    <property type="molecule type" value="Genomic_DNA"/>
</dbReference>
<name>A0A9P9JTQ1_FUSRE</name>
<feature type="transmembrane region" description="Helical" evidence="1">
    <location>
        <begin position="309"/>
        <end position="333"/>
    </location>
</feature>
<dbReference type="RefSeq" id="XP_046041878.1">
    <property type="nucleotide sequence ID" value="XM_046198241.1"/>
</dbReference>
<dbReference type="AlphaFoldDB" id="A0A9P9JTQ1"/>
<sequence length="504" mass="56074">MSPTIIEDISNLNREILSNHPRDDMDNNSARIIHITKFLHLHFFDGLRSPKNTGKLTFNKGCRFSNVILIQQGVKTEGYLWRLEDEISTISYGGRRRQYQRRQRPLKWLADRLAYTHPLLSIRLSDILNLDEPATPSQEWQMSIIDIIEEAIEQEKKLYTATLLGPGRLSVAIFVMEPGHSDTESDETGVSSEIGSERSLEYEQDFPPISLGAQADDAEPLVLDEGYAFTSINRNQQVLALSEALLKIHIGLLDPCLSPYLITIEQTELADTAQEATIIKKLSSPSKGLLAQDRYTTTSRDISRQIQSAFLVFLSFGLVFQVLCLSGILWLAFHGQVLVPMQDSRLTSIVISAGSKLATNIMGISYFRSCGRATCQYAKVDLHVQDVHVTGTISKFLRLTLVFQVPYSHRSYDAGGNGCDVFVFRYDTFATSGWVTALVSDVAFTCPAEKVTDTNVFICGQGGSNAYILTNTSVHAWDYIGEVNTGGQKAVAEFGDFGNKDSWG</sequence>
<keyword evidence="1" id="KW-0472">Membrane</keyword>
<proteinExistence type="predicted"/>
<evidence type="ECO:0000313" key="3">
    <source>
        <dbReference type="Proteomes" id="UP000720189"/>
    </source>
</evidence>
<dbReference type="GeneID" id="70228195"/>
<accession>A0A9P9JTQ1</accession>
<dbReference type="OrthoDB" id="5002670at2759"/>
<evidence type="ECO:0000256" key="1">
    <source>
        <dbReference type="SAM" id="Phobius"/>
    </source>
</evidence>